<dbReference type="SUPFAM" id="SSF52058">
    <property type="entry name" value="L domain-like"/>
    <property type="match status" value="1"/>
</dbReference>
<evidence type="ECO:0000256" key="7">
    <source>
        <dbReference type="ARBA" id="ARBA00022692"/>
    </source>
</evidence>
<evidence type="ECO:0000256" key="19">
    <source>
        <dbReference type="SAM" id="MobiDB-lite"/>
    </source>
</evidence>
<dbReference type="InterPro" id="IPR021720">
    <property type="entry name" value="Malectin_dom"/>
</dbReference>
<keyword evidence="9" id="KW-0677">Repeat</keyword>
<keyword evidence="4" id="KW-0597">Phosphoprotein</keyword>
<evidence type="ECO:0000256" key="18">
    <source>
        <dbReference type="PROSITE-ProRule" id="PRU10141"/>
    </source>
</evidence>
<evidence type="ECO:0000256" key="6">
    <source>
        <dbReference type="ARBA" id="ARBA00022679"/>
    </source>
</evidence>
<comment type="subcellular location">
    <subcellularLocation>
        <location evidence="1">Membrane</location>
        <topology evidence="1">Single-pass type I membrane protein</topology>
    </subcellularLocation>
</comment>
<accession>A0ABQ7MJ68</accession>
<evidence type="ECO:0000256" key="2">
    <source>
        <dbReference type="ARBA" id="ARBA00012513"/>
    </source>
</evidence>
<dbReference type="Gene3D" id="1.10.510.10">
    <property type="entry name" value="Transferase(Phosphotransferase) domain 1"/>
    <property type="match status" value="1"/>
</dbReference>
<keyword evidence="14" id="KW-0675">Receptor</keyword>
<organism evidence="22 23">
    <name type="scientific">Brassica rapa subsp. trilocularis</name>
    <dbReference type="NCBI Taxonomy" id="1813537"/>
    <lineage>
        <taxon>Eukaryota</taxon>
        <taxon>Viridiplantae</taxon>
        <taxon>Streptophyta</taxon>
        <taxon>Embryophyta</taxon>
        <taxon>Tracheophyta</taxon>
        <taxon>Spermatophyta</taxon>
        <taxon>Magnoliopsida</taxon>
        <taxon>eudicotyledons</taxon>
        <taxon>Gunneridae</taxon>
        <taxon>Pentapetalae</taxon>
        <taxon>rosids</taxon>
        <taxon>malvids</taxon>
        <taxon>Brassicales</taxon>
        <taxon>Brassicaceae</taxon>
        <taxon>Brassiceae</taxon>
        <taxon>Brassica</taxon>
    </lineage>
</organism>
<keyword evidence="3" id="KW-0418">Kinase</keyword>
<dbReference type="Pfam" id="PF11721">
    <property type="entry name" value="Malectin"/>
    <property type="match status" value="1"/>
</dbReference>
<evidence type="ECO:0000313" key="22">
    <source>
        <dbReference type="EMBL" id="KAG5397619.1"/>
    </source>
</evidence>
<sequence>MNNYAVKALGEIANTLGIKTLNLRNGDPCHLGILKFDDAQNPESTNSIICDCTFNDSTTCHITGLKLKTLSLPGKLPPELVKLQYLQSIDFCRNYLSGTIPMEWASLPYFTSMSLCANHLTGPLPAGLQNFKSLTFLGLEANQFSGPIPDELGSMTNLTKLHLASNQFNGSLPITLARLVNLKDLVSDNNFSGTIPAYIGNWFGVQRLHIHASGLKGPIPEAVARLKNLNELRISDTTGINVFPILSSGAIQTLTLRSVGLSGPIPSYIWSMPNLKNLDLSFNKVTGGVQELEKAPANTYLTGNMLSGNVGSALSIYEEANIIGLLPCAGPVNCKRYQRSLHINCGGESTTVTNTLVKITYEADNSETKSVTNQHFQNWGISNTGLLSNDIYTISTSLTLPGGSPDFYKTARRSAISLVYYAFCLENGAYNVKLHFMEIQFTDEKLYSRLGRRIFDVYIQGELFLRDFNIKEEANGTLKPVVKEVSLNVTDHVLEIQLYWAGKGTTLIPERGNYGPLISAISLCHSSREPQCGAEITKHHTKNTLIFGVTGAVVAITILAFGLYALKRCRGDKNTTERDLKAQGLQTVCFTWRQLQTATNNFDQANKLGEGGFGTVFKGELSDGTIIAVKQLSSNSCQGNREFVNEIGMISGLNHPNLVKLYGCCVEKNQLLLVYEYMENNSLALAFGYMAPEYALWGQLTEKADVYSFGVVAMEIVSGKSNVKPQGNDDHVSLINWALALHQTGDAMEVVDPVLQGDFNSKEAVRMIKVALVCTNSSPALRPTMLEAVQMLEGEMEITPVMSDHGLYEHNLSISKMRVTTTIGSSSTSGVTNQTETTMKSDASGCDLYPLYPESMILNSTSDLSSSSL</sequence>
<evidence type="ECO:0000256" key="1">
    <source>
        <dbReference type="ARBA" id="ARBA00004479"/>
    </source>
</evidence>
<dbReference type="EMBL" id="JADBGQ010000005">
    <property type="protein sequence ID" value="KAG5397619.1"/>
    <property type="molecule type" value="Genomic_DNA"/>
</dbReference>
<comment type="catalytic activity">
    <reaction evidence="17">
        <text>L-seryl-[protein] + ATP = O-phospho-L-seryl-[protein] + ADP + H(+)</text>
        <dbReference type="Rhea" id="RHEA:17989"/>
        <dbReference type="Rhea" id="RHEA-COMP:9863"/>
        <dbReference type="Rhea" id="RHEA-COMP:11604"/>
        <dbReference type="ChEBI" id="CHEBI:15378"/>
        <dbReference type="ChEBI" id="CHEBI:29999"/>
        <dbReference type="ChEBI" id="CHEBI:30616"/>
        <dbReference type="ChEBI" id="CHEBI:83421"/>
        <dbReference type="ChEBI" id="CHEBI:456216"/>
        <dbReference type="EC" id="2.7.11.1"/>
    </reaction>
</comment>
<dbReference type="EC" id="2.7.11.1" evidence="2"/>
<feature type="domain" description="Protein kinase" evidence="21">
    <location>
        <begin position="602"/>
        <end position="869"/>
    </location>
</feature>
<dbReference type="InterPro" id="IPR000719">
    <property type="entry name" value="Prot_kinase_dom"/>
</dbReference>
<keyword evidence="15" id="KW-0325">Glycoprotein</keyword>
<reference evidence="22 23" key="1">
    <citation type="submission" date="2021-03" db="EMBL/GenBank/DDBJ databases">
        <authorList>
            <person name="King G.J."/>
            <person name="Bancroft I."/>
            <person name="Baten A."/>
            <person name="Bloomfield J."/>
            <person name="Borpatragohain P."/>
            <person name="He Z."/>
            <person name="Irish N."/>
            <person name="Irwin J."/>
            <person name="Liu K."/>
            <person name="Mauleon R.P."/>
            <person name="Moore J."/>
            <person name="Morris R."/>
            <person name="Ostergaard L."/>
            <person name="Wang B."/>
            <person name="Wells R."/>
        </authorList>
    </citation>
    <scope>NUCLEOTIDE SEQUENCE [LARGE SCALE GENOMIC DNA]</scope>
    <source>
        <strain evidence="22">R-o-18</strain>
        <tissue evidence="22">Leaf</tissue>
    </source>
</reference>
<evidence type="ECO:0000256" key="3">
    <source>
        <dbReference type="ARBA" id="ARBA00022527"/>
    </source>
</evidence>
<keyword evidence="23" id="KW-1185">Reference proteome</keyword>
<evidence type="ECO:0000256" key="9">
    <source>
        <dbReference type="ARBA" id="ARBA00022737"/>
    </source>
</evidence>
<dbReference type="Gene3D" id="3.80.10.10">
    <property type="entry name" value="Ribonuclease Inhibitor"/>
    <property type="match status" value="1"/>
</dbReference>
<gene>
    <name evidence="22" type="primary">A05p031170.1_BraROA</name>
    <name evidence="22" type="ORF">IGI04_019433</name>
</gene>
<dbReference type="SUPFAM" id="SSF56112">
    <property type="entry name" value="Protein kinase-like (PK-like)"/>
    <property type="match status" value="1"/>
</dbReference>
<evidence type="ECO:0000256" key="13">
    <source>
        <dbReference type="ARBA" id="ARBA00023136"/>
    </source>
</evidence>
<evidence type="ECO:0000256" key="8">
    <source>
        <dbReference type="ARBA" id="ARBA00022729"/>
    </source>
</evidence>
<proteinExistence type="predicted"/>
<evidence type="ECO:0000256" key="12">
    <source>
        <dbReference type="ARBA" id="ARBA00022989"/>
    </source>
</evidence>
<evidence type="ECO:0000256" key="20">
    <source>
        <dbReference type="SAM" id="Phobius"/>
    </source>
</evidence>
<evidence type="ECO:0000313" key="23">
    <source>
        <dbReference type="Proteomes" id="UP000823674"/>
    </source>
</evidence>
<dbReference type="InterPro" id="IPR051824">
    <property type="entry name" value="LRR_Rcpt-Like_S/T_Kinase"/>
</dbReference>
<dbReference type="Proteomes" id="UP000823674">
    <property type="component" value="Chromosome A05"/>
</dbReference>
<keyword evidence="6" id="KW-0808">Transferase</keyword>
<evidence type="ECO:0000256" key="5">
    <source>
        <dbReference type="ARBA" id="ARBA00022614"/>
    </source>
</evidence>
<dbReference type="InterPro" id="IPR032675">
    <property type="entry name" value="LRR_dom_sf"/>
</dbReference>
<evidence type="ECO:0000256" key="16">
    <source>
        <dbReference type="ARBA" id="ARBA00047899"/>
    </source>
</evidence>
<evidence type="ECO:0000256" key="10">
    <source>
        <dbReference type="ARBA" id="ARBA00022741"/>
    </source>
</evidence>
<comment type="catalytic activity">
    <reaction evidence="16">
        <text>L-threonyl-[protein] + ATP = O-phospho-L-threonyl-[protein] + ADP + H(+)</text>
        <dbReference type="Rhea" id="RHEA:46608"/>
        <dbReference type="Rhea" id="RHEA-COMP:11060"/>
        <dbReference type="Rhea" id="RHEA-COMP:11605"/>
        <dbReference type="ChEBI" id="CHEBI:15378"/>
        <dbReference type="ChEBI" id="CHEBI:30013"/>
        <dbReference type="ChEBI" id="CHEBI:30616"/>
        <dbReference type="ChEBI" id="CHEBI:61977"/>
        <dbReference type="ChEBI" id="CHEBI:456216"/>
        <dbReference type="EC" id="2.7.11.1"/>
    </reaction>
</comment>
<evidence type="ECO:0000256" key="14">
    <source>
        <dbReference type="ARBA" id="ARBA00023170"/>
    </source>
</evidence>
<feature type="region of interest" description="Disordered" evidence="19">
    <location>
        <begin position="823"/>
        <end position="842"/>
    </location>
</feature>
<dbReference type="Gene3D" id="3.30.200.20">
    <property type="entry name" value="Phosphorylase Kinase, domain 1"/>
    <property type="match status" value="1"/>
</dbReference>
<protein>
    <recommendedName>
        <fullName evidence="2">non-specific serine/threonine protein kinase</fullName>
        <ecNumber evidence="2">2.7.11.1</ecNumber>
    </recommendedName>
</protein>
<feature type="binding site" evidence="18">
    <location>
        <position position="630"/>
    </location>
    <ligand>
        <name>ATP</name>
        <dbReference type="ChEBI" id="CHEBI:30616"/>
    </ligand>
</feature>
<dbReference type="Pfam" id="PF00560">
    <property type="entry name" value="LRR_1"/>
    <property type="match status" value="1"/>
</dbReference>
<evidence type="ECO:0000256" key="15">
    <source>
        <dbReference type="ARBA" id="ARBA00023180"/>
    </source>
</evidence>
<keyword evidence="12 20" id="KW-1133">Transmembrane helix</keyword>
<keyword evidence="8" id="KW-0732">Signal</keyword>
<dbReference type="Gene3D" id="2.60.120.430">
    <property type="entry name" value="Galactose-binding lectin"/>
    <property type="match status" value="1"/>
</dbReference>
<feature type="compositionally biased region" description="Low complexity" evidence="19">
    <location>
        <begin position="823"/>
        <end position="832"/>
    </location>
</feature>
<keyword evidence="7 20" id="KW-0812">Transmembrane</keyword>
<dbReference type="InterPro" id="IPR001611">
    <property type="entry name" value="Leu-rich_rpt"/>
</dbReference>
<evidence type="ECO:0000256" key="4">
    <source>
        <dbReference type="ARBA" id="ARBA00022553"/>
    </source>
</evidence>
<keyword evidence="10 18" id="KW-0547">Nucleotide-binding</keyword>
<evidence type="ECO:0000259" key="21">
    <source>
        <dbReference type="PROSITE" id="PS50011"/>
    </source>
</evidence>
<keyword evidence="11 18" id="KW-0067">ATP-binding</keyword>
<keyword evidence="13 20" id="KW-0472">Membrane</keyword>
<dbReference type="PANTHER" id="PTHR48006:SF66">
    <property type="entry name" value="PROTEIN KINASE DOMAIN-CONTAINING PROTEIN"/>
    <property type="match status" value="1"/>
</dbReference>
<dbReference type="PROSITE" id="PS00107">
    <property type="entry name" value="PROTEIN_KINASE_ATP"/>
    <property type="match status" value="1"/>
</dbReference>
<feature type="transmembrane region" description="Helical" evidence="20">
    <location>
        <begin position="545"/>
        <end position="566"/>
    </location>
</feature>
<evidence type="ECO:0000256" key="11">
    <source>
        <dbReference type="ARBA" id="ARBA00022840"/>
    </source>
</evidence>
<dbReference type="InterPro" id="IPR001245">
    <property type="entry name" value="Ser-Thr/Tyr_kinase_cat_dom"/>
</dbReference>
<evidence type="ECO:0000256" key="17">
    <source>
        <dbReference type="ARBA" id="ARBA00048679"/>
    </source>
</evidence>
<dbReference type="PANTHER" id="PTHR48006">
    <property type="entry name" value="LEUCINE-RICH REPEAT-CONTAINING PROTEIN DDB_G0281931-RELATED"/>
    <property type="match status" value="1"/>
</dbReference>
<comment type="caution">
    <text evidence="22">The sequence shown here is derived from an EMBL/GenBank/DDBJ whole genome shotgun (WGS) entry which is preliminary data.</text>
</comment>
<dbReference type="PROSITE" id="PS50011">
    <property type="entry name" value="PROTEIN_KINASE_DOM"/>
    <property type="match status" value="1"/>
</dbReference>
<dbReference type="Pfam" id="PF07714">
    <property type="entry name" value="PK_Tyr_Ser-Thr"/>
    <property type="match status" value="2"/>
</dbReference>
<keyword evidence="5" id="KW-0433">Leucine-rich repeat</keyword>
<dbReference type="InterPro" id="IPR011009">
    <property type="entry name" value="Kinase-like_dom_sf"/>
</dbReference>
<keyword evidence="3" id="KW-0723">Serine/threonine-protein kinase</keyword>
<dbReference type="InterPro" id="IPR017441">
    <property type="entry name" value="Protein_kinase_ATP_BS"/>
</dbReference>
<name>A0ABQ7MJ68_BRACM</name>